<evidence type="ECO:0000313" key="2">
    <source>
        <dbReference type="EMBL" id="KIX05570.1"/>
    </source>
</evidence>
<dbReference type="HOGENOM" id="CLU_079403_0_0_1"/>
<name>A0A0D2J8X9_9EURO</name>
<dbReference type="OrthoDB" id="4157131at2759"/>
<dbReference type="Pfam" id="PF13577">
    <property type="entry name" value="SnoaL_4"/>
    <property type="match status" value="1"/>
</dbReference>
<dbReference type="InterPro" id="IPR032710">
    <property type="entry name" value="NTF2-like_dom_sf"/>
</dbReference>
<evidence type="ECO:0000259" key="1">
    <source>
        <dbReference type="Pfam" id="PF13577"/>
    </source>
</evidence>
<organism evidence="2 3">
    <name type="scientific">Rhinocladiella mackenziei CBS 650.93</name>
    <dbReference type="NCBI Taxonomy" id="1442369"/>
    <lineage>
        <taxon>Eukaryota</taxon>
        <taxon>Fungi</taxon>
        <taxon>Dikarya</taxon>
        <taxon>Ascomycota</taxon>
        <taxon>Pezizomycotina</taxon>
        <taxon>Eurotiomycetes</taxon>
        <taxon>Chaetothyriomycetidae</taxon>
        <taxon>Chaetothyriales</taxon>
        <taxon>Herpotrichiellaceae</taxon>
        <taxon>Rhinocladiella</taxon>
    </lineage>
</organism>
<dbReference type="AlphaFoldDB" id="A0A0D2J8X9"/>
<sequence>MENIDHPLRDAKYDQFTEVKPQSTADKITYLYERRLIEDVLNHYAYLLDICKMDHHAAHAWASLFTEDCTLHLPAGPRRGVPGLVEWCLSVGTKFKKMTHTSSNLVIIFESSSIAHARCAITAACVFDSTNIDLGYSQGGYQYWSLRKVDDEWKISWLYCDLRWTSGDLMK</sequence>
<dbReference type="Gene3D" id="3.10.450.50">
    <property type="match status" value="1"/>
</dbReference>
<feature type="domain" description="SnoaL-like" evidence="1">
    <location>
        <begin position="31"/>
        <end position="156"/>
    </location>
</feature>
<dbReference type="GeneID" id="25294513"/>
<keyword evidence="3" id="KW-1185">Reference proteome</keyword>
<dbReference type="InterPro" id="IPR037401">
    <property type="entry name" value="SnoaL-like"/>
</dbReference>
<protein>
    <recommendedName>
        <fullName evidence="1">SnoaL-like domain-containing protein</fullName>
    </recommendedName>
</protein>
<dbReference type="RefSeq" id="XP_013272706.1">
    <property type="nucleotide sequence ID" value="XM_013417252.1"/>
</dbReference>
<accession>A0A0D2J8X9</accession>
<reference evidence="2 3" key="1">
    <citation type="submission" date="2015-01" db="EMBL/GenBank/DDBJ databases">
        <title>The Genome Sequence of Rhinocladiella mackenzie CBS 650.93.</title>
        <authorList>
            <consortium name="The Broad Institute Genomics Platform"/>
            <person name="Cuomo C."/>
            <person name="de Hoog S."/>
            <person name="Gorbushina A."/>
            <person name="Stielow B."/>
            <person name="Teixiera M."/>
            <person name="Abouelleil A."/>
            <person name="Chapman S.B."/>
            <person name="Priest M."/>
            <person name="Young S.K."/>
            <person name="Wortman J."/>
            <person name="Nusbaum C."/>
            <person name="Birren B."/>
        </authorList>
    </citation>
    <scope>NUCLEOTIDE SEQUENCE [LARGE SCALE GENOMIC DNA]</scope>
    <source>
        <strain evidence="2 3">CBS 650.93</strain>
    </source>
</reference>
<evidence type="ECO:0000313" key="3">
    <source>
        <dbReference type="Proteomes" id="UP000053617"/>
    </source>
</evidence>
<dbReference type="Proteomes" id="UP000053617">
    <property type="component" value="Unassembled WGS sequence"/>
</dbReference>
<proteinExistence type="predicted"/>
<gene>
    <name evidence="2" type="ORF">Z518_06442</name>
</gene>
<dbReference type="CDD" id="cd00531">
    <property type="entry name" value="NTF2_like"/>
    <property type="match status" value="1"/>
</dbReference>
<dbReference type="EMBL" id="KN847478">
    <property type="protein sequence ID" value="KIX05570.1"/>
    <property type="molecule type" value="Genomic_DNA"/>
</dbReference>
<dbReference type="SUPFAM" id="SSF54427">
    <property type="entry name" value="NTF2-like"/>
    <property type="match status" value="1"/>
</dbReference>
<dbReference type="VEuPathDB" id="FungiDB:Z518_06442"/>